<dbReference type="GeneID" id="97549956"/>
<dbReference type="InterPro" id="IPR011545">
    <property type="entry name" value="DEAD/DEAH_box_helicase_dom"/>
</dbReference>
<dbReference type="CDD" id="cd00268">
    <property type="entry name" value="DEADc"/>
    <property type="match status" value="1"/>
</dbReference>
<keyword evidence="2" id="KW-0547">Nucleotide-binding</keyword>
<dbReference type="InterPro" id="IPR014001">
    <property type="entry name" value="Helicase_ATP-bd"/>
</dbReference>
<dbReference type="PANTHER" id="PTHR47959">
    <property type="entry name" value="ATP-DEPENDENT RNA HELICASE RHLE-RELATED"/>
    <property type="match status" value="1"/>
</dbReference>
<feature type="domain" description="Helicase ATP-binding" evidence="8">
    <location>
        <begin position="35"/>
        <end position="206"/>
    </location>
</feature>
<dbReference type="InterPro" id="IPR014014">
    <property type="entry name" value="RNA_helicase_DEAD_Q_motif"/>
</dbReference>
<accession>A0A2V2N3U2</accession>
<dbReference type="Gene3D" id="3.30.70.330">
    <property type="match status" value="1"/>
</dbReference>
<keyword evidence="5" id="KW-0067">ATP-binding</keyword>
<keyword evidence="4 11" id="KW-0347">Helicase</keyword>
<dbReference type="Proteomes" id="UP000245657">
    <property type="component" value="Unassembled WGS sequence"/>
</dbReference>
<dbReference type="FunFam" id="3.40.50.300:FF:000108">
    <property type="entry name" value="ATP-dependent RNA helicase RhlE"/>
    <property type="match status" value="1"/>
</dbReference>
<evidence type="ECO:0000256" key="3">
    <source>
        <dbReference type="ARBA" id="ARBA00022801"/>
    </source>
</evidence>
<feature type="domain" description="DEAD-box RNA helicase Q" evidence="10">
    <location>
        <begin position="4"/>
        <end position="32"/>
    </location>
</feature>
<dbReference type="EMBL" id="QGMY01000003">
    <property type="protein sequence ID" value="PWR73230.1"/>
    <property type="molecule type" value="Genomic_DNA"/>
</dbReference>
<keyword evidence="1" id="KW-0963">Cytoplasm</keyword>
<dbReference type="GO" id="GO:0003676">
    <property type="term" value="F:nucleic acid binding"/>
    <property type="evidence" value="ECO:0007669"/>
    <property type="project" value="InterPro"/>
</dbReference>
<dbReference type="GO" id="GO:0005524">
    <property type="term" value="F:ATP binding"/>
    <property type="evidence" value="ECO:0007669"/>
    <property type="project" value="UniProtKB-KW"/>
</dbReference>
<reference evidence="11 12" key="1">
    <citation type="submission" date="2018-05" db="EMBL/GenBank/DDBJ databases">
        <title>Draft genome of Methanospirillum lacunae Ki8-1.</title>
        <authorList>
            <person name="Dueholm M.S."/>
            <person name="Nielsen P.H."/>
            <person name="Bakmann L.F."/>
            <person name="Otzen D.E."/>
        </authorList>
    </citation>
    <scope>NUCLEOTIDE SEQUENCE [LARGE SCALE GENOMIC DNA]</scope>
    <source>
        <strain evidence="11 12">Ki8-1</strain>
    </source>
</reference>
<keyword evidence="3" id="KW-0378">Hydrolase</keyword>
<evidence type="ECO:0000259" key="8">
    <source>
        <dbReference type="PROSITE" id="PS51192"/>
    </source>
</evidence>
<dbReference type="SUPFAM" id="SSF52540">
    <property type="entry name" value="P-loop containing nucleoside triphosphate hydrolases"/>
    <property type="match status" value="1"/>
</dbReference>
<dbReference type="OrthoDB" id="4631at2157"/>
<proteinExistence type="predicted"/>
<organism evidence="11 12">
    <name type="scientific">Methanospirillum lacunae</name>
    <dbReference type="NCBI Taxonomy" id="668570"/>
    <lineage>
        <taxon>Archaea</taxon>
        <taxon>Methanobacteriati</taxon>
        <taxon>Methanobacteriota</taxon>
        <taxon>Stenosarchaea group</taxon>
        <taxon>Methanomicrobia</taxon>
        <taxon>Methanomicrobiales</taxon>
        <taxon>Methanospirillaceae</taxon>
        <taxon>Methanospirillum</taxon>
    </lineage>
</organism>
<dbReference type="AlphaFoldDB" id="A0A2V2N3U2"/>
<protein>
    <submittedName>
        <fullName evidence="11">ATP-dependent RNA helicase</fullName>
    </submittedName>
</protein>
<comment type="caution">
    <text evidence="11">The sequence shown here is derived from an EMBL/GenBank/DDBJ whole genome shotgun (WGS) entry which is preliminary data.</text>
</comment>
<evidence type="ECO:0000256" key="1">
    <source>
        <dbReference type="ARBA" id="ARBA00022490"/>
    </source>
</evidence>
<dbReference type="InterPro" id="IPR012677">
    <property type="entry name" value="Nucleotide-bd_a/b_plait_sf"/>
</dbReference>
<evidence type="ECO:0000259" key="9">
    <source>
        <dbReference type="PROSITE" id="PS51194"/>
    </source>
</evidence>
<dbReference type="InterPro" id="IPR027417">
    <property type="entry name" value="P-loop_NTPase"/>
</dbReference>
<dbReference type="GO" id="GO:0016787">
    <property type="term" value="F:hydrolase activity"/>
    <property type="evidence" value="ECO:0007669"/>
    <property type="project" value="UniProtKB-KW"/>
</dbReference>
<name>A0A2V2N3U2_9EURY</name>
<dbReference type="GO" id="GO:0140097">
    <property type="term" value="F:catalytic activity, acting on DNA"/>
    <property type="evidence" value="ECO:0007669"/>
    <property type="project" value="UniProtKB-ARBA"/>
</dbReference>
<dbReference type="Pfam" id="PF03880">
    <property type="entry name" value="DbpA"/>
    <property type="match status" value="1"/>
</dbReference>
<evidence type="ECO:0000256" key="7">
    <source>
        <dbReference type="PROSITE-ProRule" id="PRU00552"/>
    </source>
</evidence>
<dbReference type="PROSITE" id="PS51194">
    <property type="entry name" value="HELICASE_CTER"/>
    <property type="match status" value="1"/>
</dbReference>
<dbReference type="InterPro" id="IPR057325">
    <property type="entry name" value="DeaD_dimer"/>
</dbReference>
<dbReference type="InterPro" id="IPR044742">
    <property type="entry name" value="DEAD/DEAH_RhlB"/>
</dbReference>
<dbReference type="InterPro" id="IPR005580">
    <property type="entry name" value="DbpA/CsdA_RNA-bd_dom"/>
</dbReference>
<dbReference type="Pfam" id="PF00271">
    <property type="entry name" value="Helicase_C"/>
    <property type="match status" value="1"/>
</dbReference>
<dbReference type="CDD" id="cd18787">
    <property type="entry name" value="SF2_C_DEAD"/>
    <property type="match status" value="1"/>
</dbReference>
<keyword evidence="6" id="KW-0346">Stress response</keyword>
<evidence type="ECO:0000256" key="2">
    <source>
        <dbReference type="ARBA" id="ARBA00022741"/>
    </source>
</evidence>
<dbReference type="PROSITE" id="PS51195">
    <property type="entry name" value="Q_MOTIF"/>
    <property type="match status" value="1"/>
</dbReference>
<dbReference type="InterPro" id="IPR050079">
    <property type="entry name" value="DEAD_box_RNA_helicase"/>
</dbReference>
<dbReference type="Gene3D" id="3.40.50.300">
    <property type="entry name" value="P-loop containing nucleotide triphosphate hydrolases"/>
    <property type="match status" value="2"/>
</dbReference>
<dbReference type="GO" id="GO:0003724">
    <property type="term" value="F:RNA helicase activity"/>
    <property type="evidence" value="ECO:0007669"/>
    <property type="project" value="InterPro"/>
</dbReference>
<dbReference type="PROSITE" id="PS51192">
    <property type="entry name" value="HELICASE_ATP_BIND_1"/>
    <property type="match status" value="1"/>
</dbReference>
<dbReference type="Pfam" id="PF00270">
    <property type="entry name" value="DEAD"/>
    <property type="match status" value="1"/>
</dbReference>
<dbReference type="SMART" id="SM00487">
    <property type="entry name" value="DEXDc"/>
    <property type="match status" value="1"/>
</dbReference>
<sequence length="528" mass="58659">MTISSFSDLDLSPPILRALSDMGFEEPTPIQKQAIPLLMAGQDIAGQAQTGTGKTAAYAIPGIERCKEELRAVQVLVLCPTRELCVQIAAEYTRLLKYRKDIHVLPIYGGQAIDGQIRELKRGVHICIGTPGRILDHIARTTLSLSNVHLVVLDEADQMLDMGFRPDIESILSYVPRERQTVIFSATLPKPILQISRRYQRDPEMVRIAHKELTGPGIDQYFIELVESAKDDALFRLLDRHTPSRAMVFANTRRMVDLIASKLKAQGYLAEALHGDMKQRERDRVMGGFRHGSISILVASDVAARGIDVEDVEMVFNYDLPQDIEYYVHRIGRTARAGKGGKSVSFVMPRDRWRMKDIQRQTNTHMHRMSIPTAAEIAEARAKETISKIKTVIGSEDLTKYQEVIESLVAEGFDPVQLAAAFLKEKSAYTGSSGANEVVGGEFSEQPGSARLFISAGRKDGFSPRDIVYAVSSACNMPERAVGDIQMYPAYSFVQIPSSYVNRVISRLDGAEIRGVRIGVSPAKPRQQ</sequence>
<evidence type="ECO:0000256" key="4">
    <source>
        <dbReference type="ARBA" id="ARBA00022806"/>
    </source>
</evidence>
<dbReference type="PANTHER" id="PTHR47959:SF1">
    <property type="entry name" value="ATP-DEPENDENT RNA HELICASE DBPA"/>
    <property type="match status" value="1"/>
</dbReference>
<dbReference type="Pfam" id="PF25399">
    <property type="entry name" value="DeaD_dimer"/>
    <property type="match status" value="1"/>
</dbReference>
<dbReference type="SMART" id="SM00490">
    <property type="entry name" value="HELICc"/>
    <property type="match status" value="1"/>
</dbReference>
<gene>
    <name evidence="11" type="ORF">DK846_05235</name>
</gene>
<evidence type="ECO:0000313" key="11">
    <source>
        <dbReference type="EMBL" id="PWR73230.1"/>
    </source>
</evidence>
<feature type="short sequence motif" description="Q motif" evidence="7">
    <location>
        <begin position="4"/>
        <end position="32"/>
    </location>
</feature>
<feature type="domain" description="Helicase C-terminal" evidence="9">
    <location>
        <begin position="217"/>
        <end position="377"/>
    </location>
</feature>
<dbReference type="InterPro" id="IPR001650">
    <property type="entry name" value="Helicase_C-like"/>
</dbReference>
<evidence type="ECO:0000259" key="10">
    <source>
        <dbReference type="PROSITE" id="PS51195"/>
    </source>
</evidence>
<dbReference type="GO" id="GO:0005829">
    <property type="term" value="C:cytosol"/>
    <property type="evidence" value="ECO:0007669"/>
    <property type="project" value="TreeGrafter"/>
</dbReference>
<keyword evidence="12" id="KW-1185">Reference proteome</keyword>
<evidence type="ECO:0000256" key="6">
    <source>
        <dbReference type="ARBA" id="ARBA00023016"/>
    </source>
</evidence>
<evidence type="ECO:0000256" key="5">
    <source>
        <dbReference type="ARBA" id="ARBA00022840"/>
    </source>
</evidence>
<dbReference type="CDD" id="cd12252">
    <property type="entry name" value="RRM_DbpA"/>
    <property type="match status" value="1"/>
</dbReference>
<dbReference type="RefSeq" id="WP_109967884.1">
    <property type="nucleotide sequence ID" value="NZ_CP176093.1"/>
</dbReference>
<evidence type="ECO:0000313" key="12">
    <source>
        <dbReference type="Proteomes" id="UP000245657"/>
    </source>
</evidence>